<comment type="caution">
    <text evidence="2">The sequence shown here is derived from an EMBL/GenBank/DDBJ whole genome shotgun (WGS) entry which is preliminary data.</text>
</comment>
<feature type="compositionally biased region" description="Gly residues" evidence="1">
    <location>
        <begin position="363"/>
        <end position="372"/>
    </location>
</feature>
<dbReference type="OrthoDB" id="553170at2759"/>
<feature type="region of interest" description="Disordered" evidence="1">
    <location>
        <begin position="225"/>
        <end position="273"/>
    </location>
</feature>
<proteinExistence type="predicted"/>
<feature type="compositionally biased region" description="Gly residues" evidence="1">
    <location>
        <begin position="498"/>
        <end position="509"/>
    </location>
</feature>
<gene>
    <name evidence="2" type="ORF">HYH02_006680</name>
</gene>
<dbReference type="Proteomes" id="UP000613740">
    <property type="component" value="Unassembled WGS sequence"/>
</dbReference>
<dbReference type="EMBL" id="JAEHOD010000066">
    <property type="protein sequence ID" value="KAG2432696.1"/>
    <property type="molecule type" value="Genomic_DNA"/>
</dbReference>
<feature type="region of interest" description="Disordered" evidence="1">
    <location>
        <begin position="468"/>
        <end position="525"/>
    </location>
</feature>
<sequence length="663" mass="66263">MGQCLCVTSGAARLRPLPARASRAAGVTVLSSLPAATAAAAAGTVTSTRNGATDRRPDEPPPYQQPLRPNRSASPSPAVLAYPWGLDALPPELLSAVNSGTAYGGASSGRGGVFDRLSGGDLARCRAVHSSWRRWLDSVSEEEDETEQEAIAAPAAAVADAGAAVAVAAAAAAAAAAPGRRGGAQGGGGEGRQLLWRRAAEVEGLLVSGVGDVLERLHRDLRRDWQPQPQPQQQQQQQQPAAAHPGAQPQPAQGGGGGGRGGADSDTEEDGDLMESAGGAFERIALLRPVWQAATPGRDAPGYQLFRHRLALQAASQVCGLGVAEFVPPMLADVAALCVVVPPPMMAEESNCSCSRSSRESTGGDGGGGGGSVEAAAEAGGGDTSDDANGAAGAGNADGGGGGGVTVGGRRGAAGRQQLSRRVSRLRRPAAAAALQPMTCLEVVVGRLAQVLGSGRVALQQVEGREAAAVQNTGDEEGAADPDGGQQHGQLWHVHGLGAAGEGGGGGAEDGGDDDNNGDGDDDGGHTAARMASLCHSLDGYRCGAAGSRQLAAAEARRLEAGLDAARRLDELRTALTELDLKCAAARGAGGGSGGSAASGGGGGTAAALRAAGSLRRAMDQGVRPALRAAFEAVGDFDLAVQEELVAVMALAERLMACSRAEC</sequence>
<feature type="compositionally biased region" description="Gly residues" evidence="1">
    <location>
        <begin position="392"/>
        <end position="412"/>
    </location>
</feature>
<name>A0A835T6W0_9CHLO</name>
<feature type="region of interest" description="Disordered" evidence="1">
    <location>
        <begin position="349"/>
        <end position="423"/>
    </location>
</feature>
<accession>A0A835T6W0</accession>
<feature type="compositionally biased region" description="Gly residues" evidence="1">
    <location>
        <begin position="253"/>
        <end position="262"/>
    </location>
</feature>
<evidence type="ECO:0000313" key="2">
    <source>
        <dbReference type="EMBL" id="KAG2432696.1"/>
    </source>
</evidence>
<evidence type="ECO:0000313" key="3">
    <source>
        <dbReference type="Proteomes" id="UP000613740"/>
    </source>
</evidence>
<feature type="region of interest" description="Disordered" evidence="1">
    <location>
        <begin position="40"/>
        <end position="76"/>
    </location>
</feature>
<organism evidence="2 3">
    <name type="scientific">Chlamydomonas schloesseri</name>
    <dbReference type="NCBI Taxonomy" id="2026947"/>
    <lineage>
        <taxon>Eukaryota</taxon>
        <taxon>Viridiplantae</taxon>
        <taxon>Chlorophyta</taxon>
        <taxon>core chlorophytes</taxon>
        <taxon>Chlorophyceae</taxon>
        <taxon>CS clade</taxon>
        <taxon>Chlamydomonadales</taxon>
        <taxon>Chlamydomonadaceae</taxon>
        <taxon>Chlamydomonas</taxon>
    </lineage>
</organism>
<feature type="compositionally biased region" description="Acidic residues" evidence="1">
    <location>
        <begin position="510"/>
        <end position="522"/>
    </location>
</feature>
<feature type="compositionally biased region" description="Low complexity" evidence="1">
    <location>
        <begin position="231"/>
        <end position="252"/>
    </location>
</feature>
<dbReference type="AlphaFoldDB" id="A0A835T6W0"/>
<evidence type="ECO:0000256" key="1">
    <source>
        <dbReference type="SAM" id="MobiDB-lite"/>
    </source>
</evidence>
<reference evidence="2" key="1">
    <citation type="journal article" date="2020" name="bioRxiv">
        <title>Comparative genomics of Chlamydomonas.</title>
        <authorList>
            <person name="Craig R.J."/>
            <person name="Hasan A.R."/>
            <person name="Ness R.W."/>
            <person name="Keightley P.D."/>
        </authorList>
    </citation>
    <scope>NUCLEOTIDE SEQUENCE</scope>
    <source>
        <strain evidence="2">CCAP 11/173</strain>
    </source>
</reference>
<keyword evidence="3" id="KW-1185">Reference proteome</keyword>
<protein>
    <submittedName>
        <fullName evidence="2">Uncharacterized protein</fullName>
    </submittedName>
</protein>